<evidence type="ECO:0000256" key="4">
    <source>
        <dbReference type="ARBA" id="ARBA00022516"/>
    </source>
</evidence>
<dbReference type="InterPro" id="IPR013750">
    <property type="entry name" value="GHMP_kinase_C_dom"/>
</dbReference>
<evidence type="ECO:0000259" key="16">
    <source>
        <dbReference type="Pfam" id="PF00288"/>
    </source>
</evidence>
<comment type="catalytic activity">
    <reaction evidence="14">
        <text>(R)-5-phosphomevalonate + ATP = (R)-5-diphosphomevalonate + ADP</text>
        <dbReference type="Rhea" id="RHEA:16341"/>
        <dbReference type="ChEBI" id="CHEBI:30616"/>
        <dbReference type="ChEBI" id="CHEBI:57557"/>
        <dbReference type="ChEBI" id="CHEBI:58146"/>
        <dbReference type="ChEBI" id="CHEBI:456216"/>
        <dbReference type="EC" id="2.7.4.2"/>
    </reaction>
    <physiologicalReaction direction="left-to-right" evidence="14">
        <dbReference type="Rhea" id="RHEA:16342"/>
    </physiologicalReaction>
</comment>
<evidence type="ECO:0000256" key="2">
    <source>
        <dbReference type="ARBA" id="ARBA00006495"/>
    </source>
</evidence>
<keyword evidence="19" id="KW-1185">Reference proteome</keyword>
<keyword evidence="4 15" id="KW-0444">Lipid biosynthesis</keyword>
<evidence type="ECO:0000256" key="15">
    <source>
        <dbReference type="PIRNR" id="PIRNR017288"/>
    </source>
</evidence>
<gene>
    <name evidence="18" type="ORF">BDV96DRAFT_641439</name>
</gene>
<keyword evidence="13 15" id="KW-0753">Steroid metabolism</keyword>
<evidence type="ECO:0000256" key="11">
    <source>
        <dbReference type="ARBA" id="ARBA00023098"/>
    </source>
</evidence>
<sequence length="465" mass="50209">MTSPASLAPQSVSAPGKVFLAGGYLVLDRKYTALVFGLDARIHCHIEPIRTQSGVYLNEIIVKSPQFREAVWEYGYRLTEGNGGVNVTQLRASHDSSLNRNPFIETALAYALTYISSCAPQYLIQPSSISILASSSYYSNPGKARSSNSQFLDFDVTLEEAHKTGLGSSAALVTSFTAALLTHYLPKDVFDLSQDESLKVLHNLSQASHCAAQGKVGSGFDIASAVYGSCLYRRFSPSLLEGHGEPGSLGFASKLRSLVDGGVEWDTEIQKAAIKMPAGLRLLMCDVDCGSQTPGMVKKVLAWRKERQEDADKIWKALQEGNEALAAELTRLATVEVANGDAGERYGKLREIFKSNRELIRQMSVQSKVPVEPPQQTALLDAVSNVPGVIGGVVPGAGGYDAIVVLIEDKAEVIAELKKLLSGWKVDEDGEDGVKIGKVGILGVREEMVGVRLEEPGLYKEWLTG</sequence>
<feature type="domain" description="GHMP kinase C-terminal" evidence="17">
    <location>
        <begin position="354"/>
        <end position="417"/>
    </location>
</feature>
<evidence type="ECO:0000256" key="7">
    <source>
        <dbReference type="ARBA" id="ARBA00022777"/>
    </source>
</evidence>
<dbReference type="PANTHER" id="PTHR31814:SF2">
    <property type="entry name" value="PHOSPHOMEVALONATE KINASE"/>
    <property type="match status" value="1"/>
</dbReference>
<dbReference type="GO" id="GO:0004631">
    <property type="term" value="F:phosphomevalonate kinase activity"/>
    <property type="evidence" value="ECO:0007669"/>
    <property type="project" value="UniProtKB-UniRule"/>
</dbReference>
<keyword evidence="12" id="KW-1207">Sterol metabolism</keyword>
<evidence type="ECO:0000256" key="9">
    <source>
        <dbReference type="ARBA" id="ARBA00022955"/>
    </source>
</evidence>
<comment type="pathway">
    <text evidence="1 15">Isoprenoid biosynthesis; isopentenyl diphosphate biosynthesis via mevalonate pathway; isopentenyl diphosphate from (R)-mevalonate: step 2/3.</text>
</comment>
<proteinExistence type="inferred from homology"/>
<name>A0A6A5ZP49_9PLEO</name>
<keyword evidence="18" id="KW-0687">Ribonucleoprotein</keyword>
<dbReference type="Gene3D" id="3.30.70.890">
    <property type="entry name" value="GHMP kinase, C-terminal domain"/>
    <property type="match status" value="1"/>
</dbReference>
<dbReference type="SUPFAM" id="SSF54211">
    <property type="entry name" value="Ribosomal protein S5 domain 2-like"/>
    <property type="match status" value="1"/>
</dbReference>
<evidence type="ECO:0000256" key="6">
    <source>
        <dbReference type="ARBA" id="ARBA00022741"/>
    </source>
</evidence>
<dbReference type="Gene3D" id="3.30.230.10">
    <property type="match status" value="1"/>
</dbReference>
<evidence type="ECO:0000256" key="8">
    <source>
        <dbReference type="ARBA" id="ARBA00022840"/>
    </source>
</evidence>
<keyword evidence="18" id="KW-0689">Ribosomal protein</keyword>
<evidence type="ECO:0000313" key="18">
    <source>
        <dbReference type="EMBL" id="KAF2120784.1"/>
    </source>
</evidence>
<keyword evidence="10" id="KW-0756">Sterol biosynthesis</keyword>
<dbReference type="Proteomes" id="UP000799770">
    <property type="component" value="Unassembled WGS sequence"/>
</dbReference>
<dbReference type="UniPathway" id="UPA00057">
    <property type="reaction ID" value="UER00099"/>
</dbReference>
<dbReference type="OrthoDB" id="10262935at2759"/>
<dbReference type="InterPro" id="IPR006204">
    <property type="entry name" value="GHMP_kinase_N_dom"/>
</dbReference>
<comment type="similarity">
    <text evidence="2 15">Belongs to the GHMP kinase family. Mevalonate kinase subfamily.</text>
</comment>
<dbReference type="InterPro" id="IPR035102">
    <property type="entry name" value="Phosphomevalonate_kinase"/>
</dbReference>
<dbReference type="InterPro" id="IPR036554">
    <property type="entry name" value="GHMP_kinase_C_sf"/>
</dbReference>
<keyword evidence="8" id="KW-0067">ATP-binding</keyword>
<dbReference type="GO" id="GO:0019287">
    <property type="term" value="P:isopentenyl diphosphate biosynthetic process, mevalonate pathway"/>
    <property type="evidence" value="ECO:0007669"/>
    <property type="project" value="UniProtKB-UniRule"/>
</dbReference>
<dbReference type="GO" id="GO:0010142">
    <property type="term" value="P:farnesyl diphosphate biosynthetic process, mevalonate pathway"/>
    <property type="evidence" value="ECO:0007669"/>
    <property type="project" value="TreeGrafter"/>
</dbReference>
<organism evidence="18 19">
    <name type="scientific">Lophiotrema nucula</name>
    <dbReference type="NCBI Taxonomy" id="690887"/>
    <lineage>
        <taxon>Eukaryota</taxon>
        <taxon>Fungi</taxon>
        <taxon>Dikarya</taxon>
        <taxon>Ascomycota</taxon>
        <taxon>Pezizomycotina</taxon>
        <taxon>Dothideomycetes</taxon>
        <taxon>Pleosporomycetidae</taxon>
        <taxon>Pleosporales</taxon>
        <taxon>Lophiotremataceae</taxon>
        <taxon>Lophiotrema</taxon>
    </lineage>
</organism>
<keyword evidence="11 15" id="KW-0443">Lipid metabolism</keyword>
<reference evidence="18" key="1">
    <citation type="journal article" date="2020" name="Stud. Mycol.">
        <title>101 Dothideomycetes genomes: a test case for predicting lifestyles and emergence of pathogens.</title>
        <authorList>
            <person name="Haridas S."/>
            <person name="Albert R."/>
            <person name="Binder M."/>
            <person name="Bloem J."/>
            <person name="Labutti K."/>
            <person name="Salamov A."/>
            <person name="Andreopoulos B."/>
            <person name="Baker S."/>
            <person name="Barry K."/>
            <person name="Bills G."/>
            <person name="Bluhm B."/>
            <person name="Cannon C."/>
            <person name="Castanera R."/>
            <person name="Culley D."/>
            <person name="Daum C."/>
            <person name="Ezra D."/>
            <person name="Gonzalez J."/>
            <person name="Henrissat B."/>
            <person name="Kuo A."/>
            <person name="Liang C."/>
            <person name="Lipzen A."/>
            <person name="Lutzoni F."/>
            <person name="Magnuson J."/>
            <person name="Mondo S."/>
            <person name="Nolan M."/>
            <person name="Ohm R."/>
            <person name="Pangilinan J."/>
            <person name="Park H.-J."/>
            <person name="Ramirez L."/>
            <person name="Alfaro M."/>
            <person name="Sun H."/>
            <person name="Tritt A."/>
            <person name="Yoshinaga Y."/>
            <person name="Zwiers L.-H."/>
            <person name="Turgeon B."/>
            <person name="Goodwin S."/>
            <person name="Spatafora J."/>
            <person name="Crous P."/>
            <person name="Grigoriev I."/>
        </authorList>
    </citation>
    <scope>NUCLEOTIDE SEQUENCE</scope>
    <source>
        <strain evidence="18">CBS 627.86</strain>
    </source>
</reference>
<keyword evidence="9 15" id="KW-0752">Steroid biosynthesis</keyword>
<dbReference type="GO" id="GO:0005840">
    <property type="term" value="C:ribosome"/>
    <property type="evidence" value="ECO:0007669"/>
    <property type="project" value="UniProtKB-KW"/>
</dbReference>
<dbReference type="EMBL" id="ML977313">
    <property type="protein sequence ID" value="KAF2120784.1"/>
    <property type="molecule type" value="Genomic_DNA"/>
</dbReference>
<evidence type="ECO:0000256" key="3">
    <source>
        <dbReference type="ARBA" id="ARBA00012958"/>
    </source>
</evidence>
<keyword evidence="5 15" id="KW-0808">Transferase</keyword>
<evidence type="ECO:0000259" key="17">
    <source>
        <dbReference type="Pfam" id="PF08544"/>
    </source>
</evidence>
<evidence type="ECO:0000256" key="13">
    <source>
        <dbReference type="ARBA" id="ARBA00023221"/>
    </source>
</evidence>
<dbReference type="Pfam" id="PF08544">
    <property type="entry name" value="GHMP_kinases_C"/>
    <property type="match status" value="1"/>
</dbReference>
<evidence type="ECO:0000256" key="10">
    <source>
        <dbReference type="ARBA" id="ARBA00023011"/>
    </source>
</evidence>
<dbReference type="FunFam" id="3.30.70.890:FF:000018">
    <property type="entry name" value="Phosphomevalonate kinase"/>
    <property type="match status" value="1"/>
</dbReference>
<evidence type="ECO:0000256" key="1">
    <source>
        <dbReference type="ARBA" id="ARBA00005017"/>
    </source>
</evidence>
<dbReference type="AlphaFoldDB" id="A0A6A5ZP49"/>
<evidence type="ECO:0000313" key="19">
    <source>
        <dbReference type="Proteomes" id="UP000799770"/>
    </source>
</evidence>
<dbReference type="PANTHER" id="PTHR31814">
    <property type="match status" value="1"/>
</dbReference>
<dbReference type="PIRSF" id="PIRSF017288">
    <property type="entry name" value="PMK_GHMP_euk"/>
    <property type="match status" value="1"/>
</dbReference>
<keyword evidence="6" id="KW-0547">Nucleotide-binding</keyword>
<keyword evidence="7 15" id="KW-0418">Kinase</keyword>
<accession>A0A6A5ZP49</accession>
<feature type="domain" description="GHMP kinase N-terminal" evidence="16">
    <location>
        <begin position="162"/>
        <end position="228"/>
    </location>
</feature>
<evidence type="ECO:0000256" key="14">
    <source>
        <dbReference type="ARBA" id="ARBA00029326"/>
    </source>
</evidence>
<dbReference type="InterPro" id="IPR016005">
    <property type="entry name" value="Erg8"/>
</dbReference>
<evidence type="ECO:0000256" key="5">
    <source>
        <dbReference type="ARBA" id="ARBA00022679"/>
    </source>
</evidence>
<dbReference type="InterPro" id="IPR020568">
    <property type="entry name" value="Ribosomal_Su5_D2-typ_SF"/>
</dbReference>
<dbReference type="InterPro" id="IPR014721">
    <property type="entry name" value="Ribsml_uS5_D2-typ_fold_subgr"/>
</dbReference>
<dbReference type="GO" id="GO:0005524">
    <property type="term" value="F:ATP binding"/>
    <property type="evidence" value="ECO:0007669"/>
    <property type="project" value="UniProtKB-UniRule"/>
</dbReference>
<dbReference type="GO" id="GO:0006696">
    <property type="term" value="P:ergosterol biosynthetic process"/>
    <property type="evidence" value="ECO:0007669"/>
    <property type="project" value="TreeGrafter"/>
</dbReference>
<protein>
    <recommendedName>
        <fullName evidence="3 15">Phosphomevalonate kinase</fullName>
        <ecNumber evidence="3 15">2.7.4.2</ecNumber>
    </recommendedName>
</protein>
<evidence type="ECO:0000256" key="12">
    <source>
        <dbReference type="ARBA" id="ARBA00023166"/>
    </source>
</evidence>
<dbReference type="Pfam" id="PF00288">
    <property type="entry name" value="GHMP_kinases_N"/>
    <property type="match status" value="1"/>
</dbReference>
<dbReference type="EC" id="2.7.4.2" evidence="3 15"/>
<dbReference type="SUPFAM" id="SSF55060">
    <property type="entry name" value="GHMP Kinase, C-terminal domain"/>
    <property type="match status" value="1"/>
</dbReference>
<dbReference type="GO" id="GO:0005777">
    <property type="term" value="C:peroxisome"/>
    <property type="evidence" value="ECO:0007669"/>
    <property type="project" value="TreeGrafter"/>
</dbReference>